<dbReference type="SUPFAM" id="SSF48179">
    <property type="entry name" value="6-phosphogluconate dehydrogenase C-terminal domain-like"/>
    <property type="match status" value="1"/>
</dbReference>
<dbReference type="PANTHER" id="PTHR11645:SF0">
    <property type="entry name" value="PYRROLINE-5-CARBOXYLATE REDUCTASE 3"/>
    <property type="match status" value="1"/>
</dbReference>
<sequence>MKTQKKSEIQIAFLGSGNMAEAMIKGVLDAGLCKAKTLLASDCSENRLKTLHKSYKIETTGSNREAVRAAELIILGVKPNVVDSVLAEIRSELGEKLLISVAAGVPLARLATGLARESQIIRAMPNAPAKVQAGATVLALGKRVDDTHLKRALQIFDAIGKTWVLEETLLDAVTGLSGSSPAFVFVMIEALADGGVKAGLPRKIAQALAAQTVFGAAKMVNETGEHPARLKDFVASPGGTTISGIHALETGNIRAAFINAVEAATKRSKELGKT</sequence>
<comment type="subcellular location">
    <subcellularLocation>
        <location evidence="1">Cytoplasm</location>
    </subcellularLocation>
</comment>
<dbReference type="Gene3D" id="1.10.3730.10">
    <property type="entry name" value="ProC C-terminal domain-like"/>
    <property type="match status" value="1"/>
</dbReference>
<evidence type="ECO:0000256" key="6">
    <source>
        <dbReference type="ARBA" id="ARBA00022857"/>
    </source>
</evidence>
<dbReference type="EC" id="1.5.1.2" evidence="11"/>
<comment type="pathway">
    <text evidence="8">Amino-acid biosynthesis.</text>
</comment>
<keyword evidence="7 11" id="KW-0560">Oxidoreductase</keyword>
<keyword evidence="6" id="KW-0521">NADP</keyword>
<dbReference type="EMBL" id="UOGF01000007">
    <property type="protein sequence ID" value="VAX26146.1"/>
    <property type="molecule type" value="Genomic_DNA"/>
</dbReference>
<evidence type="ECO:0000256" key="8">
    <source>
        <dbReference type="ARBA" id="ARBA00029440"/>
    </source>
</evidence>
<name>A0A3B1C6J8_9ZZZZ</name>
<comment type="similarity">
    <text evidence="2">Belongs to the pyrroline-5-carboxylate reductase family.</text>
</comment>
<evidence type="ECO:0000256" key="4">
    <source>
        <dbReference type="ARBA" id="ARBA00022605"/>
    </source>
</evidence>
<proteinExistence type="inferred from homology"/>
<protein>
    <submittedName>
        <fullName evidence="11">Pyrroline-5-carboxylate reductase</fullName>
        <ecNumber evidence="11">1.5.1.2</ecNumber>
    </submittedName>
</protein>
<dbReference type="GO" id="GO:0055129">
    <property type="term" value="P:L-proline biosynthetic process"/>
    <property type="evidence" value="ECO:0007669"/>
    <property type="project" value="TreeGrafter"/>
</dbReference>
<dbReference type="GO" id="GO:0004735">
    <property type="term" value="F:pyrroline-5-carboxylate reductase activity"/>
    <property type="evidence" value="ECO:0007669"/>
    <property type="project" value="UniProtKB-EC"/>
</dbReference>
<dbReference type="InterPro" id="IPR028939">
    <property type="entry name" value="P5C_Rdtase_cat_N"/>
</dbReference>
<dbReference type="SUPFAM" id="SSF51735">
    <property type="entry name" value="NAD(P)-binding Rossmann-fold domains"/>
    <property type="match status" value="1"/>
</dbReference>
<evidence type="ECO:0000256" key="5">
    <source>
        <dbReference type="ARBA" id="ARBA00022650"/>
    </source>
</evidence>
<dbReference type="InterPro" id="IPR036291">
    <property type="entry name" value="NAD(P)-bd_dom_sf"/>
</dbReference>
<evidence type="ECO:0000256" key="2">
    <source>
        <dbReference type="ARBA" id="ARBA00005525"/>
    </source>
</evidence>
<dbReference type="HAMAP" id="MF_01925">
    <property type="entry name" value="P5C_reductase"/>
    <property type="match status" value="1"/>
</dbReference>
<evidence type="ECO:0000259" key="10">
    <source>
        <dbReference type="Pfam" id="PF14748"/>
    </source>
</evidence>
<dbReference type="AlphaFoldDB" id="A0A3B1C6J8"/>
<dbReference type="FunFam" id="3.40.50.720:FF:000190">
    <property type="entry name" value="Pyrroline-5-carboxylate reductase"/>
    <property type="match status" value="1"/>
</dbReference>
<evidence type="ECO:0000256" key="3">
    <source>
        <dbReference type="ARBA" id="ARBA00022490"/>
    </source>
</evidence>
<evidence type="ECO:0000313" key="11">
    <source>
        <dbReference type="EMBL" id="VAX26146.1"/>
    </source>
</evidence>
<keyword evidence="4" id="KW-0028">Amino-acid biosynthesis</keyword>
<accession>A0A3B1C6J8</accession>
<dbReference type="FunFam" id="1.10.3730.10:FF:000001">
    <property type="entry name" value="Pyrroline-5-carboxylate reductase"/>
    <property type="match status" value="1"/>
</dbReference>
<dbReference type="InterPro" id="IPR000304">
    <property type="entry name" value="Pyrroline-COOH_reductase"/>
</dbReference>
<feature type="domain" description="Pyrroline-5-carboxylate reductase dimerisation" evidence="10">
    <location>
        <begin position="167"/>
        <end position="271"/>
    </location>
</feature>
<dbReference type="InterPro" id="IPR029036">
    <property type="entry name" value="P5CR_dimer"/>
</dbReference>
<dbReference type="Gene3D" id="3.40.50.720">
    <property type="entry name" value="NAD(P)-binding Rossmann-like Domain"/>
    <property type="match status" value="1"/>
</dbReference>
<dbReference type="InterPro" id="IPR053790">
    <property type="entry name" value="P5CR-like_CS"/>
</dbReference>
<keyword evidence="5" id="KW-0641">Proline biosynthesis</keyword>
<dbReference type="Pfam" id="PF03807">
    <property type="entry name" value="F420_oxidored"/>
    <property type="match status" value="1"/>
</dbReference>
<dbReference type="PROSITE" id="PS00521">
    <property type="entry name" value="P5CR"/>
    <property type="match status" value="1"/>
</dbReference>
<dbReference type="PIRSF" id="PIRSF000193">
    <property type="entry name" value="Pyrrol-5-carb_rd"/>
    <property type="match status" value="1"/>
</dbReference>
<reference evidence="11" key="1">
    <citation type="submission" date="2018-06" db="EMBL/GenBank/DDBJ databases">
        <authorList>
            <person name="Zhirakovskaya E."/>
        </authorList>
    </citation>
    <scope>NUCLEOTIDE SEQUENCE</scope>
</reference>
<evidence type="ECO:0000256" key="1">
    <source>
        <dbReference type="ARBA" id="ARBA00004496"/>
    </source>
</evidence>
<feature type="domain" description="Pyrroline-5-carboxylate reductase catalytic N-terminal" evidence="9">
    <location>
        <begin position="10"/>
        <end position="104"/>
    </location>
</feature>
<evidence type="ECO:0000259" key="9">
    <source>
        <dbReference type="Pfam" id="PF03807"/>
    </source>
</evidence>
<dbReference type="PANTHER" id="PTHR11645">
    <property type="entry name" value="PYRROLINE-5-CARBOXYLATE REDUCTASE"/>
    <property type="match status" value="1"/>
</dbReference>
<dbReference type="InterPro" id="IPR008927">
    <property type="entry name" value="6-PGluconate_DH-like_C_sf"/>
</dbReference>
<evidence type="ECO:0000256" key="7">
    <source>
        <dbReference type="ARBA" id="ARBA00023002"/>
    </source>
</evidence>
<organism evidence="11">
    <name type="scientific">hydrothermal vent metagenome</name>
    <dbReference type="NCBI Taxonomy" id="652676"/>
    <lineage>
        <taxon>unclassified sequences</taxon>
        <taxon>metagenomes</taxon>
        <taxon>ecological metagenomes</taxon>
    </lineage>
</organism>
<dbReference type="Pfam" id="PF14748">
    <property type="entry name" value="P5CR_dimer"/>
    <property type="match status" value="1"/>
</dbReference>
<gene>
    <name evidence="11" type="ORF">MNBD_NITROSPIRAE01-1172</name>
</gene>
<keyword evidence="3" id="KW-0963">Cytoplasm</keyword>
<dbReference type="NCBIfam" id="TIGR00112">
    <property type="entry name" value="proC"/>
    <property type="match status" value="1"/>
</dbReference>
<dbReference type="GO" id="GO:0005737">
    <property type="term" value="C:cytoplasm"/>
    <property type="evidence" value="ECO:0007669"/>
    <property type="project" value="UniProtKB-SubCell"/>
</dbReference>